<dbReference type="Gene3D" id="3.40.1400.10">
    <property type="entry name" value="Sugar-phosphate isomerase, RpiB/LacA/LacB"/>
    <property type="match status" value="1"/>
</dbReference>
<evidence type="ECO:0000256" key="1">
    <source>
        <dbReference type="ARBA" id="ARBA00008754"/>
    </source>
</evidence>
<dbReference type="AlphaFoldDB" id="A0A101HKZ4"/>
<dbReference type="Proteomes" id="UP000053860">
    <property type="component" value="Unassembled WGS sequence"/>
</dbReference>
<dbReference type="NCBIfam" id="NF004051">
    <property type="entry name" value="PRK05571.1"/>
    <property type="match status" value="1"/>
</dbReference>
<feature type="active site" description="Proton donor" evidence="3">
    <location>
        <position position="106"/>
    </location>
</feature>
<gene>
    <name evidence="4" type="ORF">XD92_0075</name>
</gene>
<sequence length="151" mass="16634">MSFFTNAEKPIAIASDHAGYEMKQYLIGILKEKGIPYKDFGAYSPESSDYADYAHPLASAVENGECYPGITICATGNGISMTVNKHQGIRAALCWNKELAYLARAHNDANILSLPGRFLSKEEAYEILVTFLNTPFEGGRHERRIAKIPCG</sequence>
<organism evidence="4 5">
    <name type="scientific">Proteiniphilum acetatigenes</name>
    <dbReference type="NCBI Taxonomy" id="294710"/>
    <lineage>
        <taxon>Bacteria</taxon>
        <taxon>Pseudomonadati</taxon>
        <taxon>Bacteroidota</taxon>
        <taxon>Bacteroidia</taxon>
        <taxon>Bacteroidales</taxon>
        <taxon>Dysgonomonadaceae</taxon>
        <taxon>Proteiniphilum</taxon>
    </lineage>
</organism>
<evidence type="ECO:0000256" key="2">
    <source>
        <dbReference type="ARBA" id="ARBA00023235"/>
    </source>
</evidence>
<dbReference type="GO" id="GO:0009052">
    <property type="term" value="P:pentose-phosphate shunt, non-oxidative branch"/>
    <property type="evidence" value="ECO:0007669"/>
    <property type="project" value="TreeGrafter"/>
</dbReference>
<protein>
    <submittedName>
        <fullName evidence="4">RpiB/LacA/LacB family sugar-phosphate isomerase</fullName>
    </submittedName>
</protein>
<dbReference type="InterPro" id="IPR036569">
    <property type="entry name" value="RpiB_LacA_LacB_sf"/>
</dbReference>
<dbReference type="NCBIfam" id="TIGR01120">
    <property type="entry name" value="rpiB"/>
    <property type="match status" value="1"/>
</dbReference>
<comment type="similarity">
    <text evidence="1">Belongs to the LacAB/RpiB family.</text>
</comment>
<dbReference type="Pfam" id="PF02502">
    <property type="entry name" value="LacAB_rpiB"/>
    <property type="match status" value="1"/>
</dbReference>
<dbReference type="InterPro" id="IPR004785">
    <property type="entry name" value="RpiB"/>
</dbReference>
<dbReference type="PIRSF" id="PIRSF005384">
    <property type="entry name" value="RpiB_LacA_B"/>
    <property type="match status" value="1"/>
</dbReference>
<dbReference type="GO" id="GO:0019316">
    <property type="term" value="P:D-allose catabolic process"/>
    <property type="evidence" value="ECO:0007669"/>
    <property type="project" value="TreeGrafter"/>
</dbReference>
<dbReference type="PANTHER" id="PTHR30345:SF0">
    <property type="entry name" value="DNA DAMAGE-REPAIR_TOLERATION PROTEIN DRT102"/>
    <property type="match status" value="1"/>
</dbReference>
<dbReference type="SUPFAM" id="SSF89623">
    <property type="entry name" value="Ribose/Galactose isomerase RpiB/AlsB"/>
    <property type="match status" value="1"/>
</dbReference>
<reference evidence="5" key="1">
    <citation type="journal article" date="2015" name="MBio">
        <title>Genome-Resolved Metagenomic Analysis Reveals Roles for Candidate Phyla and Other Microbial Community Members in Biogeochemical Transformations in Oil Reservoirs.</title>
        <authorList>
            <person name="Hu P."/>
            <person name="Tom L."/>
            <person name="Singh A."/>
            <person name="Thomas B.C."/>
            <person name="Baker B.J."/>
            <person name="Piceno Y.M."/>
            <person name="Andersen G.L."/>
            <person name="Banfield J.F."/>
        </authorList>
    </citation>
    <scope>NUCLEOTIDE SEQUENCE [LARGE SCALE GENOMIC DNA]</scope>
</reference>
<dbReference type="EMBL" id="LGGN01000006">
    <property type="protein sequence ID" value="KUK78736.1"/>
    <property type="molecule type" value="Genomic_DNA"/>
</dbReference>
<accession>A0A101HKZ4</accession>
<name>A0A101HKZ4_9BACT</name>
<evidence type="ECO:0000313" key="4">
    <source>
        <dbReference type="EMBL" id="KUK78736.1"/>
    </source>
</evidence>
<dbReference type="GO" id="GO:0004751">
    <property type="term" value="F:ribose-5-phosphate isomerase activity"/>
    <property type="evidence" value="ECO:0007669"/>
    <property type="project" value="TreeGrafter"/>
</dbReference>
<proteinExistence type="inferred from homology"/>
<dbReference type="PATRIC" id="fig|294710.3.peg.1572"/>
<comment type="caution">
    <text evidence="4">The sequence shown here is derived from an EMBL/GenBank/DDBJ whole genome shotgun (WGS) entry which is preliminary data.</text>
</comment>
<keyword evidence="2 4" id="KW-0413">Isomerase</keyword>
<evidence type="ECO:0000256" key="3">
    <source>
        <dbReference type="PIRSR" id="PIRSR005384-1"/>
    </source>
</evidence>
<evidence type="ECO:0000313" key="5">
    <source>
        <dbReference type="Proteomes" id="UP000053860"/>
    </source>
</evidence>
<dbReference type="InterPro" id="IPR003500">
    <property type="entry name" value="RpiB_LacA_LacB"/>
</dbReference>
<dbReference type="NCBIfam" id="TIGR00689">
    <property type="entry name" value="rpiB_lacA_lacB"/>
    <property type="match status" value="1"/>
</dbReference>
<feature type="active site" description="Proton acceptor" evidence="3">
    <location>
        <position position="73"/>
    </location>
</feature>
<dbReference type="PANTHER" id="PTHR30345">
    <property type="entry name" value="RIBOSE-5-PHOSPHATE ISOMERASE B"/>
    <property type="match status" value="1"/>
</dbReference>